<dbReference type="GO" id="GO:0006508">
    <property type="term" value="P:proteolysis"/>
    <property type="evidence" value="ECO:0007669"/>
    <property type="project" value="UniProtKB-KW"/>
</dbReference>
<reference evidence="13 14" key="2">
    <citation type="journal article" date="2015" name="Stand. Genomic Sci.">
        <title>High quality draft genomic sequence of Arenimonas donghaensis DSM 18148(T).</title>
        <authorList>
            <person name="Chen F."/>
            <person name="Wang H."/>
            <person name="Cao Y."/>
            <person name="Li X."/>
            <person name="Wang G."/>
        </authorList>
    </citation>
    <scope>NUCLEOTIDE SEQUENCE [LARGE SCALE GENOMIC DNA]</scope>
    <source>
        <strain evidence="13 14">HO3-R19</strain>
    </source>
</reference>
<evidence type="ECO:0000256" key="11">
    <source>
        <dbReference type="SAM" id="Phobius"/>
    </source>
</evidence>
<evidence type="ECO:0000256" key="6">
    <source>
        <dbReference type="ARBA" id="ARBA00022801"/>
    </source>
</evidence>
<evidence type="ECO:0000256" key="4">
    <source>
        <dbReference type="ARBA" id="ARBA00022692"/>
    </source>
</evidence>
<keyword evidence="6" id="KW-0378">Hydrolase</keyword>
<evidence type="ECO:0000313" key="13">
    <source>
        <dbReference type="EMBL" id="KFL36570.1"/>
    </source>
</evidence>
<dbReference type="InterPro" id="IPR050083">
    <property type="entry name" value="HtpX_protease"/>
</dbReference>
<dbReference type="Gene3D" id="3.30.2010.10">
    <property type="entry name" value="Metalloproteases ('zincins'), catalytic domain"/>
    <property type="match status" value="1"/>
</dbReference>
<organism evidence="13 14">
    <name type="scientific">Arenimonas donghaensis DSM 18148 = HO3-R19</name>
    <dbReference type="NCBI Taxonomy" id="1121014"/>
    <lineage>
        <taxon>Bacteria</taxon>
        <taxon>Pseudomonadati</taxon>
        <taxon>Pseudomonadota</taxon>
        <taxon>Gammaproteobacteria</taxon>
        <taxon>Lysobacterales</taxon>
        <taxon>Lysobacteraceae</taxon>
        <taxon>Arenimonas</taxon>
    </lineage>
</organism>
<evidence type="ECO:0000256" key="3">
    <source>
        <dbReference type="ARBA" id="ARBA00022670"/>
    </source>
</evidence>
<dbReference type="CDD" id="cd07340">
    <property type="entry name" value="M48B_Htpx_like"/>
    <property type="match status" value="1"/>
</dbReference>
<keyword evidence="2" id="KW-1003">Cell membrane</keyword>
<dbReference type="InterPro" id="IPR001915">
    <property type="entry name" value="Peptidase_M48"/>
</dbReference>
<dbReference type="Pfam" id="PF01435">
    <property type="entry name" value="Peptidase_M48"/>
    <property type="match status" value="1"/>
</dbReference>
<sequence>MNFFARQDLARRRSRRLVVLFVLAVAAIVLAVDFLFLLFFGGMGTASDPGSLAAGLLLATLLTLGIIGAGSLYRLASLRQGGAAVATQLGGTPVPEDTHDFHYRRLRNVVEEVAIASGVPVPEIFVLEHEAGINAFAAGYAPSDAAIAVTRGALDKLNRDELQGVIAHEFSHVLNGDMRLNIRLMGVLFGILILAVVGRKILVYGRGGRNKDGVPLLLAALVLMVVGYIGLFFGRLIKAGVSRQREYLADASAVQFTRQTTGLSGALKKIAGLPAGSKLESGDAEEISHMLFGDGIGFSSLFATHPPLVERIQALEPSFRPAMVDDLVARWQMHPPSGLDEDMAMGLASERPPLPGQHAELLVAPPAVVAQVGTPQTDDYVRAGSLREALPEVLRQAAHEREEAVPLLLGLLMASPGPVREAQQFELAARHDERLARQAMDYADRLEDLPRILHLPLAAMAMPALRRRPRPELERFMDSCFALSHADGRISLFEYCLGRLLRVHVRDALDPAGAWVPGHRQLSRCAPQAITLLAVLAQAGHADTASAMRAYMAGLARVFPRLDAPYRPPADPHRALDEVWPVLDEVNPIGKELLLEGLVAAISHDGHMSVSEAELLRAVCASLHCPLPPMLEQPR</sequence>
<feature type="transmembrane region" description="Helical" evidence="11">
    <location>
        <begin position="17"/>
        <end position="40"/>
    </location>
</feature>
<feature type="transmembrane region" description="Helical" evidence="11">
    <location>
        <begin position="214"/>
        <end position="237"/>
    </location>
</feature>
<keyword evidence="3" id="KW-0645">Protease</keyword>
<dbReference type="PANTHER" id="PTHR43221">
    <property type="entry name" value="PROTEASE HTPX"/>
    <property type="match status" value="1"/>
</dbReference>
<evidence type="ECO:0000256" key="5">
    <source>
        <dbReference type="ARBA" id="ARBA00022723"/>
    </source>
</evidence>
<dbReference type="STRING" id="1121014.N788_02890"/>
<keyword evidence="5" id="KW-0479">Metal-binding</keyword>
<accession>A0A087MI67</accession>
<protein>
    <recommendedName>
        <fullName evidence="12">Peptidase M48 domain-containing protein</fullName>
    </recommendedName>
</protein>
<evidence type="ECO:0000256" key="7">
    <source>
        <dbReference type="ARBA" id="ARBA00022833"/>
    </source>
</evidence>
<keyword evidence="7" id="KW-0862">Zinc</keyword>
<feature type="domain" description="Peptidase M48" evidence="12">
    <location>
        <begin position="104"/>
        <end position="316"/>
    </location>
</feature>
<keyword evidence="14" id="KW-1185">Reference proteome</keyword>
<evidence type="ECO:0000313" key="14">
    <source>
        <dbReference type="Proteomes" id="UP000029085"/>
    </source>
</evidence>
<name>A0A087MI67_9GAMM</name>
<dbReference type="AlphaFoldDB" id="A0A087MI67"/>
<dbReference type="GO" id="GO:0004222">
    <property type="term" value="F:metalloendopeptidase activity"/>
    <property type="evidence" value="ECO:0007669"/>
    <property type="project" value="InterPro"/>
</dbReference>
<keyword evidence="10 11" id="KW-0472">Membrane</keyword>
<evidence type="ECO:0000259" key="12">
    <source>
        <dbReference type="Pfam" id="PF01435"/>
    </source>
</evidence>
<evidence type="ECO:0000256" key="2">
    <source>
        <dbReference type="ARBA" id="ARBA00022475"/>
    </source>
</evidence>
<dbReference type="PANTHER" id="PTHR43221:SF2">
    <property type="entry name" value="PROTEASE HTPX HOMOLOG"/>
    <property type="match status" value="1"/>
</dbReference>
<keyword evidence="8 11" id="KW-1133">Transmembrane helix</keyword>
<keyword evidence="9" id="KW-0482">Metalloprotease</keyword>
<comment type="caution">
    <text evidence="13">The sequence shown here is derived from an EMBL/GenBank/DDBJ whole genome shotgun (WGS) entry which is preliminary data.</text>
</comment>
<dbReference type="GO" id="GO:0046872">
    <property type="term" value="F:metal ion binding"/>
    <property type="evidence" value="ECO:0007669"/>
    <property type="project" value="UniProtKB-KW"/>
</dbReference>
<proteinExistence type="predicted"/>
<comment type="cofactor">
    <cofactor evidence="1">
        <name>Zn(2+)</name>
        <dbReference type="ChEBI" id="CHEBI:29105"/>
    </cofactor>
</comment>
<dbReference type="EMBL" id="AVCJ01000012">
    <property type="protein sequence ID" value="KFL36570.1"/>
    <property type="molecule type" value="Genomic_DNA"/>
</dbReference>
<evidence type="ECO:0000256" key="9">
    <source>
        <dbReference type="ARBA" id="ARBA00023049"/>
    </source>
</evidence>
<dbReference type="Proteomes" id="UP000029085">
    <property type="component" value="Unassembled WGS sequence"/>
</dbReference>
<evidence type="ECO:0000256" key="1">
    <source>
        <dbReference type="ARBA" id="ARBA00001947"/>
    </source>
</evidence>
<feature type="transmembrane region" description="Helical" evidence="11">
    <location>
        <begin position="184"/>
        <end position="202"/>
    </location>
</feature>
<dbReference type="PATRIC" id="fig|1121014.3.peg.1256"/>
<dbReference type="OrthoDB" id="15218at2"/>
<feature type="transmembrane region" description="Helical" evidence="11">
    <location>
        <begin position="52"/>
        <end position="73"/>
    </location>
</feature>
<evidence type="ECO:0000256" key="8">
    <source>
        <dbReference type="ARBA" id="ARBA00022989"/>
    </source>
</evidence>
<keyword evidence="4 11" id="KW-0812">Transmembrane</keyword>
<gene>
    <name evidence="13" type="ORF">N788_02890</name>
</gene>
<reference evidence="14" key="1">
    <citation type="submission" date="2013-08" db="EMBL/GenBank/DDBJ databases">
        <title>Genome sequencing of Arenimonas donghaensis.</title>
        <authorList>
            <person name="Chen F."/>
            <person name="Wang G."/>
        </authorList>
    </citation>
    <scope>NUCLEOTIDE SEQUENCE [LARGE SCALE GENOMIC DNA]</scope>
    <source>
        <strain evidence="14">HO3-R19</strain>
    </source>
</reference>
<evidence type="ECO:0000256" key="10">
    <source>
        <dbReference type="ARBA" id="ARBA00023136"/>
    </source>
</evidence>
<dbReference type="RefSeq" id="WP_034222636.1">
    <property type="nucleotide sequence ID" value="NZ_AVCJ01000012.1"/>
</dbReference>